<dbReference type="GO" id="GO:0000166">
    <property type="term" value="F:nucleotide binding"/>
    <property type="evidence" value="ECO:0007669"/>
    <property type="project" value="InterPro"/>
</dbReference>
<keyword evidence="3" id="KW-1185">Reference proteome</keyword>
<gene>
    <name evidence="2" type="ORF">M0R45_021032</name>
</gene>
<proteinExistence type="predicted"/>
<dbReference type="PRINTS" id="PR00121">
    <property type="entry name" value="NAKATPASE"/>
</dbReference>
<dbReference type="Gene3D" id="3.40.1110.10">
    <property type="entry name" value="Calcium-transporting ATPase, cytoplasmic domain N"/>
    <property type="match status" value="1"/>
</dbReference>
<dbReference type="PANTHER" id="PTHR24093:SF470">
    <property type="entry name" value="CALCIUM-TRANSPORTING ATPASE 12, PLASMA MEMBRANE-TYPE-LIKE"/>
    <property type="match status" value="1"/>
</dbReference>
<dbReference type="GO" id="GO:0005388">
    <property type="term" value="F:P-type calcium transporter activity"/>
    <property type="evidence" value="ECO:0007669"/>
    <property type="project" value="TreeGrafter"/>
</dbReference>
<dbReference type="PANTHER" id="PTHR24093">
    <property type="entry name" value="CATION TRANSPORTING ATPASE"/>
    <property type="match status" value="1"/>
</dbReference>
<dbReference type="InterPro" id="IPR023214">
    <property type="entry name" value="HAD_sf"/>
</dbReference>
<keyword evidence="1" id="KW-0460">Magnesium</keyword>
<dbReference type="Proteomes" id="UP001457282">
    <property type="component" value="Unassembled WGS sequence"/>
</dbReference>
<reference evidence="2 3" key="1">
    <citation type="journal article" date="2023" name="G3 (Bethesda)">
        <title>A chromosome-length genome assembly and annotation of blackberry (Rubus argutus, cv. 'Hillquist').</title>
        <authorList>
            <person name="Bruna T."/>
            <person name="Aryal R."/>
            <person name="Dudchenko O."/>
            <person name="Sargent D.J."/>
            <person name="Mead D."/>
            <person name="Buti M."/>
            <person name="Cavallini A."/>
            <person name="Hytonen T."/>
            <person name="Andres J."/>
            <person name="Pham M."/>
            <person name="Weisz D."/>
            <person name="Mascagni F."/>
            <person name="Usai G."/>
            <person name="Natali L."/>
            <person name="Bassil N."/>
            <person name="Fernandez G.E."/>
            <person name="Lomsadze A."/>
            <person name="Armour M."/>
            <person name="Olukolu B."/>
            <person name="Poorten T."/>
            <person name="Britton C."/>
            <person name="Davik J."/>
            <person name="Ashrafi H."/>
            <person name="Aiden E.L."/>
            <person name="Borodovsky M."/>
            <person name="Worthington M."/>
        </authorList>
    </citation>
    <scope>NUCLEOTIDE SEQUENCE [LARGE SCALE GENOMIC DNA]</scope>
    <source>
        <strain evidence="2">PI 553951</strain>
    </source>
</reference>
<organism evidence="2 3">
    <name type="scientific">Rubus argutus</name>
    <name type="common">Southern blackberry</name>
    <dbReference type="NCBI Taxonomy" id="59490"/>
    <lineage>
        <taxon>Eukaryota</taxon>
        <taxon>Viridiplantae</taxon>
        <taxon>Streptophyta</taxon>
        <taxon>Embryophyta</taxon>
        <taxon>Tracheophyta</taxon>
        <taxon>Spermatophyta</taxon>
        <taxon>Magnoliopsida</taxon>
        <taxon>eudicotyledons</taxon>
        <taxon>Gunneridae</taxon>
        <taxon>Pentapetalae</taxon>
        <taxon>rosids</taxon>
        <taxon>fabids</taxon>
        <taxon>Rosales</taxon>
        <taxon>Rosaceae</taxon>
        <taxon>Rosoideae</taxon>
        <taxon>Rosoideae incertae sedis</taxon>
        <taxon>Rubus</taxon>
    </lineage>
</organism>
<comment type="caution">
    <text evidence="2">The sequence shown here is derived from an EMBL/GenBank/DDBJ whole genome shotgun (WGS) entry which is preliminary data.</text>
</comment>
<dbReference type="Gene3D" id="3.40.50.1000">
    <property type="entry name" value="HAD superfamily/HAD-like"/>
    <property type="match status" value="1"/>
</dbReference>
<evidence type="ECO:0000256" key="1">
    <source>
        <dbReference type="ARBA" id="ARBA00022842"/>
    </source>
</evidence>
<dbReference type="GO" id="GO:0005886">
    <property type="term" value="C:plasma membrane"/>
    <property type="evidence" value="ECO:0007669"/>
    <property type="project" value="TreeGrafter"/>
</dbReference>
<dbReference type="InterPro" id="IPR023299">
    <property type="entry name" value="ATPase_P-typ_cyto_dom_N"/>
</dbReference>
<name>A0AAW1XBG7_RUBAR</name>
<dbReference type="AlphaFoldDB" id="A0AAW1XBG7"/>
<sequence>MGSVTTICTDKTGMLTLNTLEVDKCYIGDEVIETDDYVTGIDTHVREALCNGISTPLLMLSNPHSSSAEDPLLSWAVNLGAEYEILRQNRTILETKELSTSEEGSGVLMRKSTTENEGDIIIRKSSQISMTATPSNVSESTCNLELPLIHGNST</sequence>
<accession>A0AAW1XBG7</accession>
<evidence type="ECO:0000313" key="3">
    <source>
        <dbReference type="Proteomes" id="UP001457282"/>
    </source>
</evidence>
<evidence type="ECO:0000313" key="2">
    <source>
        <dbReference type="EMBL" id="KAK9933859.1"/>
    </source>
</evidence>
<dbReference type="EMBL" id="JBEDUW010000004">
    <property type="protein sequence ID" value="KAK9933859.1"/>
    <property type="molecule type" value="Genomic_DNA"/>
</dbReference>
<protein>
    <submittedName>
        <fullName evidence="2">Uncharacterized protein</fullName>
    </submittedName>
</protein>